<protein>
    <submittedName>
        <fullName evidence="1">Uncharacterized protein</fullName>
    </submittedName>
</protein>
<dbReference type="AlphaFoldDB" id="A0A7W6LWK6"/>
<evidence type="ECO:0000313" key="2">
    <source>
        <dbReference type="Proteomes" id="UP000590524"/>
    </source>
</evidence>
<gene>
    <name evidence="1" type="ORF">GGQ90_005548</name>
</gene>
<name>A0A7W6LWK6_9SPHN</name>
<evidence type="ECO:0000313" key="1">
    <source>
        <dbReference type="EMBL" id="MBB4151734.1"/>
    </source>
</evidence>
<reference evidence="1 2" key="1">
    <citation type="submission" date="2020-08" db="EMBL/GenBank/DDBJ databases">
        <title>Genomic Encyclopedia of Type Strains, Phase IV (KMG-IV): sequencing the most valuable type-strain genomes for metagenomic binning, comparative biology and taxonomic classification.</title>
        <authorList>
            <person name="Goeker M."/>
        </authorList>
    </citation>
    <scope>NUCLEOTIDE SEQUENCE [LARGE SCALE GENOMIC DNA]</scope>
    <source>
        <strain evidence="1 2">DSM 19371</strain>
    </source>
</reference>
<proteinExistence type="predicted"/>
<keyword evidence="2" id="KW-1185">Reference proteome</keyword>
<sequence length="35" mass="3756">MIQRSIVQAVGSAIRSICAIERTGVEAIIVKVDTQ</sequence>
<comment type="caution">
    <text evidence="1">The sequence shown here is derived from an EMBL/GenBank/DDBJ whole genome shotgun (WGS) entry which is preliminary data.</text>
</comment>
<dbReference type="EMBL" id="JACIEU010000046">
    <property type="protein sequence ID" value="MBB4151734.1"/>
    <property type="molecule type" value="Genomic_DNA"/>
</dbReference>
<dbReference type="Proteomes" id="UP000590524">
    <property type="component" value="Unassembled WGS sequence"/>
</dbReference>
<accession>A0A7W6LWK6</accession>
<organism evidence="1 2">
    <name type="scientific">Sphingobium scionense</name>
    <dbReference type="NCBI Taxonomy" id="1404341"/>
    <lineage>
        <taxon>Bacteria</taxon>
        <taxon>Pseudomonadati</taxon>
        <taxon>Pseudomonadota</taxon>
        <taxon>Alphaproteobacteria</taxon>
        <taxon>Sphingomonadales</taxon>
        <taxon>Sphingomonadaceae</taxon>
        <taxon>Sphingobium</taxon>
    </lineage>
</organism>